<evidence type="ECO:0000313" key="3">
    <source>
        <dbReference type="Proteomes" id="UP000199069"/>
    </source>
</evidence>
<feature type="compositionally biased region" description="Basic and acidic residues" evidence="1">
    <location>
        <begin position="142"/>
        <end position="153"/>
    </location>
</feature>
<evidence type="ECO:0000256" key="1">
    <source>
        <dbReference type="SAM" id="MobiDB-lite"/>
    </source>
</evidence>
<gene>
    <name evidence="2" type="primary">FGENESH: predicted gene_1.739</name>
    <name evidence="2" type="ORF">BN2166_0007390</name>
</gene>
<sequence length="208" mass="23503">MALQESRSRVLPTLWDHVYRRQFAEIDRMLAPGMMWEVFPAFYRPYFAPLPLEGVFDPHETVNYFKTIREKLLTEPKAFKMGEQRHGEESLTAHFRTEGIDADGKPFDVKHDVFVEFVPGEDKIKRGVEYLDSESLNLHMKRDADKQEWEERTPASGAVEGKAAKSSIEAGATPSASQTQSQSQAQQVKEPAASQTGQASQQQKSSQA</sequence>
<organism evidence="2 3">
    <name type="scientific">Rhodotorula toruloides</name>
    <name type="common">Yeast</name>
    <name type="synonym">Rhodosporidium toruloides</name>
    <dbReference type="NCBI Taxonomy" id="5286"/>
    <lineage>
        <taxon>Eukaryota</taxon>
        <taxon>Fungi</taxon>
        <taxon>Dikarya</taxon>
        <taxon>Basidiomycota</taxon>
        <taxon>Pucciniomycotina</taxon>
        <taxon>Microbotryomycetes</taxon>
        <taxon>Sporidiobolales</taxon>
        <taxon>Sporidiobolaceae</taxon>
        <taxon>Rhodotorula</taxon>
    </lineage>
</organism>
<name>A0A0K3C7R9_RHOTO</name>
<accession>A0A0K3C7R9</accession>
<evidence type="ECO:0000313" key="2">
    <source>
        <dbReference type="EMBL" id="CTR04878.1"/>
    </source>
</evidence>
<proteinExistence type="predicted"/>
<feature type="region of interest" description="Disordered" evidence="1">
    <location>
        <begin position="142"/>
        <end position="208"/>
    </location>
</feature>
<dbReference type="EMBL" id="CWKI01000001">
    <property type="protein sequence ID" value="CTR04878.1"/>
    <property type="molecule type" value="Genomic_DNA"/>
</dbReference>
<dbReference type="Gene3D" id="3.10.450.50">
    <property type="match status" value="1"/>
</dbReference>
<reference evidence="2 3" key="1">
    <citation type="submission" date="2015-07" db="EMBL/GenBank/DDBJ databases">
        <authorList>
            <person name="Cajimat M.N.B."/>
            <person name="Milazzo M.L."/>
            <person name="Fulhorst C.F."/>
        </authorList>
    </citation>
    <scope>NUCLEOTIDE SEQUENCE [LARGE SCALE GENOMIC DNA]</scope>
    <source>
        <strain evidence="2">Single colony</strain>
    </source>
</reference>
<keyword evidence="3" id="KW-1185">Reference proteome</keyword>
<dbReference type="AlphaFoldDB" id="A0A0K3C7R9"/>
<dbReference type="Proteomes" id="UP000199069">
    <property type="component" value="Unassembled WGS sequence"/>
</dbReference>
<feature type="compositionally biased region" description="Low complexity" evidence="1">
    <location>
        <begin position="170"/>
        <end position="208"/>
    </location>
</feature>
<protein>
    <submittedName>
        <fullName evidence="2">BY PROTMAP: gi|647394951|emb|CDR36187.1| RHTO0S01e16160g1_1 [Rhodosporidium toruloides]</fullName>
    </submittedName>
</protein>